<comment type="caution">
    <text evidence="3">The sequence shown here is derived from an EMBL/GenBank/DDBJ whole genome shotgun (WGS) entry which is preliminary data.</text>
</comment>
<keyword evidence="2" id="KW-0812">Transmembrane</keyword>
<name>A0ABS8PUN7_9BACT</name>
<dbReference type="InterPro" id="IPR011989">
    <property type="entry name" value="ARM-like"/>
</dbReference>
<protein>
    <submittedName>
        <fullName evidence="3">HEAT repeat domain-containing protein</fullName>
    </submittedName>
</protein>
<dbReference type="EMBL" id="JAJNEC010000005">
    <property type="protein sequence ID" value="MCD2424783.1"/>
    <property type="molecule type" value="Genomic_DNA"/>
</dbReference>
<dbReference type="InterPro" id="IPR016024">
    <property type="entry name" value="ARM-type_fold"/>
</dbReference>
<evidence type="ECO:0000256" key="1">
    <source>
        <dbReference type="SAM" id="MobiDB-lite"/>
    </source>
</evidence>
<dbReference type="RefSeq" id="WP_231006992.1">
    <property type="nucleotide sequence ID" value="NZ_JAJNEC010000005.1"/>
</dbReference>
<organism evidence="3 4">
    <name type="scientific">Niabella pedocola</name>
    <dbReference type="NCBI Taxonomy" id="1752077"/>
    <lineage>
        <taxon>Bacteria</taxon>
        <taxon>Pseudomonadati</taxon>
        <taxon>Bacteroidota</taxon>
        <taxon>Chitinophagia</taxon>
        <taxon>Chitinophagales</taxon>
        <taxon>Chitinophagaceae</taxon>
        <taxon>Niabella</taxon>
    </lineage>
</organism>
<feature type="region of interest" description="Disordered" evidence="1">
    <location>
        <begin position="86"/>
        <end position="109"/>
    </location>
</feature>
<sequence>MKKDILKEFVSENRHDFDDQEPGSDVLSKIQSRLGMEPPVAAPRAKTVRLQYWWAAAAILVIIAGIMVLSQPEKIAAPPVAIKTEPGPVTSPVHSEKKDSITSVPPMIADIPDTRQKNAVVKRPRRMVEEKVNAPVGSGEETVASHTAANDWKKELQSESSSARLAAVLASGKSNTLSGSDLQLLSNTMNNDENSNVRLAALDILKKQDNQEAVKELILQSVAKQDDPVVQMELLASLSSDQASNIKKQLLEITQNPINIDAVRNEAYAALLRSESNF</sequence>
<dbReference type="Gene3D" id="1.25.10.10">
    <property type="entry name" value="Leucine-rich Repeat Variant"/>
    <property type="match status" value="1"/>
</dbReference>
<gene>
    <name evidence="3" type="ORF">LQ567_18520</name>
</gene>
<keyword evidence="4" id="KW-1185">Reference proteome</keyword>
<dbReference type="Proteomes" id="UP001199816">
    <property type="component" value="Unassembled WGS sequence"/>
</dbReference>
<reference evidence="3 4" key="1">
    <citation type="submission" date="2021-11" db="EMBL/GenBank/DDBJ databases">
        <title>Genomic of Niabella pedocola.</title>
        <authorList>
            <person name="Wu T."/>
        </authorList>
    </citation>
    <scope>NUCLEOTIDE SEQUENCE [LARGE SCALE GENOMIC DNA]</scope>
    <source>
        <strain evidence="3 4">JCM 31011</strain>
    </source>
</reference>
<evidence type="ECO:0000256" key="2">
    <source>
        <dbReference type="SAM" id="Phobius"/>
    </source>
</evidence>
<accession>A0ABS8PUN7</accession>
<evidence type="ECO:0000313" key="3">
    <source>
        <dbReference type="EMBL" id="MCD2424783.1"/>
    </source>
</evidence>
<keyword evidence="2" id="KW-0472">Membrane</keyword>
<feature type="transmembrane region" description="Helical" evidence="2">
    <location>
        <begin position="52"/>
        <end position="70"/>
    </location>
</feature>
<dbReference type="SUPFAM" id="SSF48371">
    <property type="entry name" value="ARM repeat"/>
    <property type="match status" value="1"/>
</dbReference>
<keyword evidence="2" id="KW-1133">Transmembrane helix</keyword>
<proteinExistence type="predicted"/>
<evidence type="ECO:0000313" key="4">
    <source>
        <dbReference type="Proteomes" id="UP001199816"/>
    </source>
</evidence>